<reference evidence="1 2" key="1">
    <citation type="submission" date="2016-10" db="EMBL/GenBank/DDBJ databases">
        <title>Draft genome sequence of Methylobacterium extorquens CP3, a seed endophyte of Crotalaria pumila with plant growth-promoting and metal tolerance properties.</title>
        <authorList>
            <person name="Sanchez-Lopez A.S."/>
            <person name="Van Hamme J.D."/>
            <person name="Thijs S."/>
            <person name="Mcammond B.M."/>
            <person name="Stevens V."/>
            <person name="Gonzalez-Chavez M.D.C."/>
            <person name="Vangronsveld J."/>
        </authorList>
    </citation>
    <scope>NUCLEOTIDE SEQUENCE [LARGE SCALE GENOMIC DNA]</scope>
    <source>
        <strain evidence="1 2">CP3</strain>
    </source>
</reference>
<evidence type="ECO:0000313" key="2">
    <source>
        <dbReference type="Proteomes" id="UP000180215"/>
    </source>
</evidence>
<dbReference type="AlphaFoldDB" id="A0A1S1P7P1"/>
<accession>A0A1S1P7P1</accession>
<comment type="caution">
    <text evidence="1">The sequence shown here is derived from an EMBL/GenBank/DDBJ whole genome shotgun (WGS) entry which is preliminary data.</text>
</comment>
<protein>
    <submittedName>
        <fullName evidence="1">Uncharacterized protein</fullName>
    </submittedName>
</protein>
<name>A0A1S1P7P1_METEX</name>
<dbReference type="EMBL" id="MNAO01000055">
    <property type="protein sequence ID" value="OHV17177.1"/>
    <property type="molecule type" value="Genomic_DNA"/>
</dbReference>
<organism evidence="1 2">
    <name type="scientific">Methylorubrum extorquens</name>
    <name type="common">Methylobacterium dichloromethanicum</name>
    <name type="synonym">Methylobacterium extorquens</name>
    <dbReference type="NCBI Taxonomy" id="408"/>
    <lineage>
        <taxon>Bacteria</taxon>
        <taxon>Pseudomonadati</taxon>
        <taxon>Pseudomonadota</taxon>
        <taxon>Alphaproteobacteria</taxon>
        <taxon>Hyphomicrobiales</taxon>
        <taxon>Methylobacteriaceae</taxon>
        <taxon>Methylorubrum</taxon>
    </lineage>
</organism>
<sequence length="63" mass="6971">MAQAFDPGGAGNETDPLVAIFRLCTEAAQIIDPAETPHIHEAMQELLKEIGMEMGRRLNDRLH</sequence>
<evidence type="ECO:0000313" key="1">
    <source>
        <dbReference type="EMBL" id="OHV17177.1"/>
    </source>
</evidence>
<gene>
    <name evidence="1" type="ORF">BK022_07105</name>
</gene>
<proteinExistence type="predicted"/>
<dbReference type="Proteomes" id="UP000180215">
    <property type="component" value="Unassembled WGS sequence"/>
</dbReference>